<name>A0A9E8ZET1_9CYAN</name>
<dbReference type="Proteomes" id="UP001163152">
    <property type="component" value="Chromosome"/>
</dbReference>
<evidence type="ECO:0000313" key="2">
    <source>
        <dbReference type="Proteomes" id="UP001163152"/>
    </source>
</evidence>
<dbReference type="AlphaFoldDB" id="A0A9E8ZET1"/>
<sequence>MTLVHESDQSAKTLVLYLLPYRFLADAVAGGVAICHTLVTD</sequence>
<proteinExistence type="predicted"/>
<evidence type="ECO:0000313" key="1">
    <source>
        <dbReference type="EMBL" id="WAL61843.1"/>
    </source>
</evidence>
<reference evidence="1" key="1">
    <citation type="submission" date="2022-12" db="EMBL/GenBank/DDBJ databases">
        <title>Polyphasic identification of a Novel Hot-Spring Cyanobacterium Ocullathermofonsia sinensis gen nov. sp. nov. and Genomic Insights on its Adaptations to the Thermal Habitat.</title>
        <authorList>
            <person name="Daroch M."/>
            <person name="Tang J."/>
            <person name="Jiang Y."/>
        </authorList>
    </citation>
    <scope>NUCLEOTIDE SEQUENCE</scope>
    <source>
        <strain evidence="1">PKUAC-SCTA174</strain>
    </source>
</reference>
<keyword evidence="2" id="KW-1185">Reference proteome</keyword>
<accession>A0A9E8ZET1</accession>
<protein>
    <submittedName>
        <fullName evidence="1">Uncharacterized protein</fullName>
    </submittedName>
</protein>
<dbReference type="KEGG" id="tsin:OXH18_07635"/>
<gene>
    <name evidence="1" type="ORF">OXH18_07635</name>
</gene>
<dbReference type="EMBL" id="CP113797">
    <property type="protein sequence ID" value="WAL61843.1"/>
    <property type="molecule type" value="Genomic_DNA"/>
</dbReference>
<organism evidence="1 2">
    <name type="scientific">Thermocoleostomius sinensis A174</name>
    <dbReference type="NCBI Taxonomy" id="2016057"/>
    <lineage>
        <taxon>Bacteria</taxon>
        <taxon>Bacillati</taxon>
        <taxon>Cyanobacteriota</taxon>
        <taxon>Cyanophyceae</taxon>
        <taxon>Oculatellales</taxon>
        <taxon>Oculatellaceae</taxon>
        <taxon>Thermocoleostomius</taxon>
    </lineage>
</organism>
<dbReference type="RefSeq" id="WP_268611895.1">
    <property type="nucleotide sequence ID" value="NZ_CP113797.1"/>
</dbReference>